<dbReference type="Pfam" id="PF13408">
    <property type="entry name" value="Zn_ribbon_recom"/>
    <property type="match status" value="1"/>
</dbReference>
<dbReference type="InterPro" id="IPR050639">
    <property type="entry name" value="SSR_resolvase"/>
</dbReference>
<dbReference type="InterPro" id="IPR025827">
    <property type="entry name" value="Zn_ribbon_recom_dom"/>
</dbReference>
<dbReference type="GO" id="GO:0003677">
    <property type="term" value="F:DNA binding"/>
    <property type="evidence" value="ECO:0007669"/>
    <property type="project" value="InterPro"/>
</dbReference>
<dbReference type="InterPro" id="IPR036162">
    <property type="entry name" value="Resolvase-like_N_sf"/>
</dbReference>
<dbReference type="Pfam" id="PF00239">
    <property type="entry name" value="Resolvase"/>
    <property type="match status" value="1"/>
</dbReference>
<dbReference type="GO" id="GO:0000150">
    <property type="term" value="F:DNA strand exchange activity"/>
    <property type="evidence" value="ECO:0007669"/>
    <property type="project" value="InterPro"/>
</dbReference>
<dbReference type="SMART" id="SM00857">
    <property type="entry name" value="Resolvase"/>
    <property type="match status" value="1"/>
</dbReference>
<dbReference type="InterPro" id="IPR038109">
    <property type="entry name" value="DNA_bind_recomb_sf"/>
</dbReference>
<organism evidence="3 4">
    <name type="scientific">Rathayibacter festucae DSM 15932</name>
    <dbReference type="NCBI Taxonomy" id="1328866"/>
    <lineage>
        <taxon>Bacteria</taxon>
        <taxon>Bacillati</taxon>
        <taxon>Actinomycetota</taxon>
        <taxon>Actinomycetes</taxon>
        <taxon>Micrococcales</taxon>
        <taxon>Microbacteriaceae</taxon>
        <taxon>Rathayibacter</taxon>
    </lineage>
</organism>
<dbReference type="AlphaFoldDB" id="A0A3Q9UXF8"/>
<evidence type="ECO:0000313" key="4">
    <source>
        <dbReference type="Proteomes" id="UP000285317"/>
    </source>
</evidence>
<feature type="domain" description="Recombinase" evidence="2">
    <location>
        <begin position="189"/>
        <end position="293"/>
    </location>
</feature>
<evidence type="ECO:0000313" key="3">
    <source>
        <dbReference type="EMBL" id="AZZ51444.1"/>
    </source>
</evidence>
<dbReference type="Gene3D" id="3.40.50.1390">
    <property type="entry name" value="Resolvase, N-terminal catalytic domain"/>
    <property type="match status" value="1"/>
</dbReference>
<dbReference type="PANTHER" id="PTHR30461:SF23">
    <property type="entry name" value="DNA RECOMBINASE-RELATED"/>
    <property type="match status" value="1"/>
</dbReference>
<dbReference type="PROSITE" id="PS51736">
    <property type="entry name" value="RECOMBINASES_3"/>
    <property type="match status" value="1"/>
</dbReference>
<dbReference type="EMBL" id="CP028137">
    <property type="protein sequence ID" value="AZZ51444.1"/>
    <property type="molecule type" value="Genomic_DNA"/>
</dbReference>
<evidence type="ECO:0000259" key="2">
    <source>
        <dbReference type="PROSITE" id="PS51737"/>
    </source>
</evidence>
<evidence type="ECO:0008006" key="5">
    <source>
        <dbReference type="Google" id="ProtNLM"/>
    </source>
</evidence>
<sequence length="508" mass="57206">MILTTPHRRRILMFSNTDMKDLIRPTIEQPRRTAAIYVRISKDRVGAGLGVERQENDCRKLAEREGYEVVTVFSDNDISAYSGKKRPGYQALLAAMKSGAIQAVFAWHTDRVHRRPTELEPYIEASDQFNIPTFTVQAGPLRLDSPSGRMGARIHGAVASYEVEIGIERQKAAKLQAAENGEWSGGQRPFGWLAGAMQVDEREAAVVREIIDRFIAGTSWRTIALDLNARGIRTQHDKGWNALKVRNIAIRPRNVGLRDHNGTAQYEAKWEALVDQDTWQRLQTAIVMSRNHHTQRGPFRKHLLKGFAYCGRCGNQMNSFSKQQRDGSYKATYRCRAMDDEKGHIGCGAVSRLGAPVEDLVKDAVFFRLESDNLGRLVSASSTETPKLRQLLADRHAQEVRLSEIVSLYGSGDLTFEEYKAAKSSAASRLDELSRRINAATASSAYANIPIGSSLSDAWDGADLLWRRELLDLIVDRVWIDPVPRGESLTRYKSWTFNPVHVRIDWKV</sequence>
<dbReference type="Proteomes" id="UP000285317">
    <property type="component" value="Chromosome"/>
</dbReference>
<accession>A0A3Q9UXF8</accession>
<dbReference type="SUPFAM" id="SSF53041">
    <property type="entry name" value="Resolvase-like"/>
    <property type="match status" value="1"/>
</dbReference>
<dbReference type="Pfam" id="PF07508">
    <property type="entry name" value="Recombinase"/>
    <property type="match status" value="1"/>
</dbReference>
<gene>
    <name evidence="3" type="ORF">C1I64_04895</name>
</gene>
<feature type="domain" description="Resolvase/invertase-type recombinase catalytic" evidence="1">
    <location>
        <begin position="33"/>
        <end position="181"/>
    </location>
</feature>
<dbReference type="CDD" id="cd00338">
    <property type="entry name" value="Ser_Recombinase"/>
    <property type="match status" value="1"/>
</dbReference>
<reference evidence="3 4" key="1">
    <citation type="submission" date="2018-03" db="EMBL/GenBank/DDBJ databases">
        <title>Bacteriophage NCPPB3778 and a type I-E CRISPR drive the evolution of the US Biological Select Agent, Rathayibacter toxicus.</title>
        <authorList>
            <person name="Davis E.W.II."/>
            <person name="Tabima J.F."/>
            <person name="Weisberg A.J."/>
            <person name="Dantas Lopes L."/>
            <person name="Wiseman M.S."/>
            <person name="Wiseman M.S."/>
            <person name="Pupko T."/>
            <person name="Belcher M.S."/>
            <person name="Sechler A.J."/>
            <person name="Tancos M.A."/>
            <person name="Schroeder B.K."/>
            <person name="Murray T.D."/>
            <person name="Luster D.G."/>
            <person name="Schneider W.L."/>
            <person name="Rogers E."/>
            <person name="Andreote F.D."/>
            <person name="Grunwald N.J."/>
            <person name="Putnam M.L."/>
            <person name="Chang J.H."/>
        </authorList>
    </citation>
    <scope>NUCLEOTIDE SEQUENCE [LARGE SCALE GENOMIC DNA]</scope>
    <source>
        <strain evidence="3 4">DSM 15932</strain>
    </source>
</reference>
<dbReference type="Gene3D" id="3.90.1750.20">
    <property type="entry name" value="Putative Large Serine Recombinase, Chain B, Domain 2"/>
    <property type="match status" value="1"/>
</dbReference>
<name>A0A3Q9UXF8_9MICO</name>
<protein>
    <recommendedName>
        <fullName evidence="5">Recombinase family protein</fullName>
    </recommendedName>
</protein>
<dbReference type="PANTHER" id="PTHR30461">
    <property type="entry name" value="DNA-INVERTASE FROM LAMBDOID PROPHAGE"/>
    <property type="match status" value="1"/>
</dbReference>
<proteinExistence type="predicted"/>
<dbReference type="InterPro" id="IPR006119">
    <property type="entry name" value="Resolv_N"/>
</dbReference>
<dbReference type="PROSITE" id="PS51737">
    <property type="entry name" value="RECOMBINASE_DNA_BIND"/>
    <property type="match status" value="1"/>
</dbReference>
<dbReference type="KEGG" id="rfs:C1I64_04895"/>
<evidence type="ECO:0000259" key="1">
    <source>
        <dbReference type="PROSITE" id="PS51736"/>
    </source>
</evidence>
<dbReference type="InterPro" id="IPR011109">
    <property type="entry name" value="DNA_bind_recombinase_dom"/>
</dbReference>